<feature type="transmembrane region" description="Helical" evidence="1">
    <location>
        <begin position="6"/>
        <end position="26"/>
    </location>
</feature>
<proteinExistence type="predicted"/>
<protein>
    <submittedName>
        <fullName evidence="2">Putative secreted protein</fullName>
    </submittedName>
</protein>
<keyword evidence="1" id="KW-0472">Membrane</keyword>
<dbReference type="AlphaFoldDB" id="A0A224Y5C1"/>
<keyword evidence="1" id="KW-0812">Transmembrane</keyword>
<organism evidence="2">
    <name type="scientific">Panstrongylus lignarius</name>
    <dbReference type="NCBI Taxonomy" id="156445"/>
    <lineage>
        <taxon>Eukaryota</taxon>
        <taxon>Metazoa</taxon>
        <taxon>Ecdysozoa</taxon>
        <taxon>Arthropoda</taxon>
        <taxon>Hexapoda</taxon>
        <taxon>Insecta</taxon>
        <taxon>Pterygota</taxon>
        <taxon>Neoptera</taxon>
        <taxon>Paraneoptera</taxon>
        <taxon>Hemiptera</taxon>
        <taxon>Heteroptera</taxon>
        <taxon>Panheteroptera</taxon>
        <taxon>Cimicomorpha</taxon>
        <taxon>Reduviidae</taxon>
        <taxon>Triatominae</taxon>
        <taxon>Panstrongylus</taxon>
    </lineage>
</organism>
<dbReference type="EMBL" id="GFTR01000737">
    <property type="protein sequence ID" value="JAW15689.1"/>
    <property type="molecule type" value="Transcribed_RNA"/>
</dbReference>
<sequence>MESYSLLELSLLCIVIWSGLFSSHLFHYQHPRLGVYQQNISARNQLVDCDQSPHRLLPFCWERNEFSDIEEVYFYQFC</sequence>
<evidence type="ECO:0000256" key="1">
    <source>
        <dbReference type="SAM" id="Phobius"/>
    </source>
</evidence>
<name>A0A224Y5C1_9HEMI</name>
<keyword evidence="1" id="KW-1133">Transmembrane helix</keyword>
<evidence type="ECO:0000313" key="2">
    <source>
        <dbReference type="EMBL" id="JAW15689.1"/>
    </source>
</evidence>
<accession>A0A224Y5C1</accession>
<reference evidence="2" key="1">
    <citation type="journal article" date="2018" name="PLoS Negl. Trop. Dis.">
        <title>An insight into the salivary gland and fat body transcriptome of Panstrongylus lignarius (Hemiptera: Heteroptera), the main vector of Chagas disease in Peru.</title>
        <authorList>
            <person name="Nevoa J.C."/>
            <person name="Mendes M.T."/>
            <person name="da Silva M.V."/>
            <person name="Soares S.C."/>
            <person name="Oliveira C.J.F."/>
            <person name="Ribeiro J.M.C."/>
        </authorList>
    </citation>
    <scope>NUCLEOTIDE SEQUENCE</scope>
</reference>